<sequence>MKPLVAMLLTVSSAAAAGPARLDEGLVRSKQQSGSAAMAPAKDIEAPGISGIALPHGFVPGSGMGLQGPNTGPGTAQYLDLNTQWSDTLDAQNAQGWYYVYVPANGKVTAFLQTVGNTSIDYDLYLYKFNPVDGTLTPQAQSFYAPAHYEQVSTTAAAGDYYFVMVHAYQGADPVNPYTLAVMYSNTPDSDEPDDNPWQARSLSTAVSVTRTLDNAFDEDWRVLTVAQQNTFAFSLNTAATGTYQVQIFSNPHGTPAATVSKNTQSNYQLPAGTWYVRVLSLDTVTPGTPYTLRIGAAASAITLTSVDTNGGYGGYLDYGAGNAWRVYRTATVNGRVVDKFGNGVPNAPVTVVVYTPSTYQSQSQASGVSGADGFFSVYVNLPAAAGRYSYDNWVSMHYFDLASVSIQADVASTSTVLYHFAYSIYQPH</sequence>
<organism evidence="2 3">
    <name type="scientific">Corallococcus interemptor</name>
    <dbReference type="NCBI Taxonomy" id="2316720"/>
    <lineage>
        <taxon>Bacteria</taxon>
        <taxon>Pseudomonadati</taxon>
        <taxon>Myxococcota</taxon>
        <taxon>Myxococcia</taxon>
        <taxon>Myxococcales</taxon>
        <taxon>Cystobacterineae</taxon>
        <taxon>Myxococcaceae</taxon>
        <taxon>Corallococcus</taxon>
    </lineage>
</organism>
<dbReference type="Gene3D" id="2.60.120.380">
    <property type="match status" value="2"/>
</dbReference>
<accession>A0A3A8QNW8</accession>
<dbReference type="InterPro" id="IPR008969">
    <property type="entry name" value="CarboxyPept-like_regulatory"/>
</dbReference>
<reference evidence="3" key="1">
    <citation type="submission" date="2018-09" db="EMBL/GenBank/DDBJ databases">
        <authorList>
            <person name="Livingstone P.G."/>
            <person name="Whitworth D.E."/>
        </authorList>
    </citation>
    <scope>NUCLEOTIDE SEQUENCE [LARGE SCALE GENOMIC DNA]</scope>
    <source>
        <strain evidence="3">AB047A</strain>
    </source>
</reference>
<keyword evidence="2" id="KW-0121">Carboxypeptidase</keyword>
<feature type="chain" id="PRO_5017458356" evidence="1">
    <location>
        <begin position="18"/>
        <end position="429"/>
    </location>
</feature>
<feature type="signal peptide" evidence="1">
    <location>
        <begin position="1"/>
        <end position="17"/>
    </location>
</feature>
<proteinExistence type="predicted"/>
<dbReference type="EMBL" id="RAWM01000032">
    <property type="protein sequence ID" value="RKH69508.1"/>
    <property type="molecule type" value="Genomic_DNA"/>
</dbReference>
<evidence type="ECO:0000313" key="2">
    <source>
        <dbReference type="EMBL" id="RKH69508.1"/>
    </source>
</evidence>
<dbReference type="Proteomes" id="UP000282656">
    <property type="component" value="Unassembled WGS sequence"/>
</dbReference>
<evidence type="ECO:0000313" key="3">
    <source>
        <dbReference type="Proteomes" id="UP000282656"/>
    </source>
</evidence>
<dbReference type="AlphaFoldDB" id="A0A3A8QNW8"/>
<name>A0A3A8QNW8_9BACT</name>
<keyword evidence="2" id="KW-0645">Protease</keyword>
<gene>
    <name evidence="2" type="ORF">D7X96_14515</name>
</gene>
<keyword evidence="1" id="KW-0732">Signal</keyword>
<keyword evidence="3" id="KW-1185">Reference proteome</keyword>
<evidence type="ECO:0000256" key="1">
    <source>
        <dbReference type="SAM" id="SignalP"/>
    </source>
</evidence>
<keyword evidence="2" id="KW-0378">Hydrolase</keyword>
<dbReference type="SUPFAM" id="SSF49464">
    <property type="entry name" value="Carboxypeptidase regulatory domain-like"/>
    <property type="match status" value="1"/>
</dbReference>
<comment type="caution">
    <text evidence="2">The sequence shown here is derived from an EMBL/GenBank/DDBJ whole genome shotgun (WGS) entry which is preliminary data.</text>
</comment>
<protein>
    <submittedName>
        <fullName evidence="2">Carboxypeptidase regulatory-like domain-containing protein</fullName>
    </submittedName>
</protein>
<dbReference type="GO" id="GO:0004180">
    <property type="term" value="F:carboxypeptidase activity"/>
    <property type="evidence" value="ECO:0007669"/>
    <property type="project" value="UniProtKB-KW"/>
</dbReference>